<keyword evidence="2" id="KW-0407">Ion channel</keyword>
<evidence type="ECO:0000256" key="1">
    <source>
        <dbReference type="ARBA" id="ARBA00022826"/>
    </source>
</evidence>
<dbReference type="Proteomes" id="UP000485058">
    <property type="component" value="Unassembled WGS sequence"/>
</dbReference>
<dbReference type="PROSITE" id="PS50297">
    <property type="entry name" value="ANK_REP_REGION"/>
    <property type="match status" value="1"/>
</dbReference>
<gene>
    <name evidence="6" type="ORF">HaLaN_24705</name>
</gene>
<dbReference type="PROSITE" id="PS50088">
    <property type="entry name" value="ANK_REPEAT"/>
    <property type="match status" value="1"/>
</dbReference>
<keyword evidence="2" id="KW-0406">Ion transport</keyword>
<dbReference type="SUPFAM" id="SSF48403">
    <property type="entry name" value="Ankyrin repeat"/>
    <property type="match status" value="1"/>
</dbReference>
<evidence type="ECO:0000256" key="3">
    <source>
        <dbReference type="PROSITE-ProRule" id="PRU00023"/>
    </source>
</evidence>
<protein>
    <recommendedName>
        <fullName evidence="5">Cyclic nucleotide-binding domain-containing protein</fullName>
    </recommendedName>
</protein>
<accession>A0A6A0A3N2</accession>
<dbReference type="GO" id="GO:0005249">
    <property type="term" value="F:voltage-gated potassium channel activity"/>
    <property type="evidence" value="ECO:0007669"/>
    <property type="project" value="InterPro"/>
</dbReference>
<keyword evidence="1" id="KW-0633">Potassium transport</keyword>
<dbReference type="InterPro" id="IPR036770">
    <property type="entry name" value="Ankyrin_rpt-contain_sf"/>
</dbReference>
<dbReference type="SUPFAM" id="SSF51206">
    <property type="entry name" value="cAMP-binding domain-like"/>
    <property type="match status" value="1"/>
</dbReference>
<keyword evidence="7" id="KW-1185">Reference proteome</keyword>
<dbReference type="EMBL" id="BLLF01003159">
    <property type="protein sequence ID" value="GFH26538.1"/>
    <property type="molecule type" value="Genomic_DNA"/>
</dbReference>
<keyword evidence="2" id="KW-0813">Transport</keyword>
<keyword evidence="3" id="KW-0040">ANK repeat</keyword>
<dbReference type="InterPro" id="IPR000595">
    <property type="entry name" value="cNMP-bd_dom"/>
</dbReference>
<evidence type="ECO:0000313" key="6">
    <source>
        <dbReference type="EMBL" id="GFH26538.1"/>
    </source>
</evidence>
<dbReference type="PANTHER" id="PTHR45743">
    <property type="entry name" value="POTASSIUM CHANNEL AKT1"/>
    <property type="match status" value="1"/>
</dbReference>
<feature type="compositionally biased region" description="Polar residues" evidence="4">
    <location>
        <begin position="28"/>
        <end position="50"/>
    </location>
</feature>
<dbReference type="InterPro" id="IPR002110">
    <property type="entry name" value="Ankyrin_rpt"/>
</dbReference>
<evidence type="ECO:0000313" key="7">
    <source>
        <dbReference type="Proteomes" id="UP000485058"/>
    </source>
</evidence>
<name>A0A6A0A3N2_HAELA</name>
<dbReference type="InterPro" id="IPR018490">
    <property type="entry name" value="cNMP-bd_dom_sf"/>
</dbReference>
<keyword evidence="2" id="KW-0851">Voltage-gated channel</keyword>
<dbReference type="Gene3D" id="1.25.40.20">
    <property type="entry name" value="Ankyrin repeat-containing domain"/>
    <property type="match status" value="1"/>
</dbReference>
<evidence type="ECO:0000259" key="5">
    <source>
        <dbReference type="PROSITE" id="PS50042"/>
    </source>
</evidence>
<dbReference type="InterPro" id="IPR045319">
    <property type="entry name" value="KAT/AKT"/>
</dbReference>
<proteinExistence type="predicted"/>
<sequence length="266" mass="29098">MLHRIKSRAAEGAEGKGGGRESYEGMRQQYTSKKGRSSTQDFNRQSTSLPLTAGSVTMDKAPSFGRTSSMNFSEAGSDISFFTELPSQESVWSSSVIKVLVLNRTAFQELLTAFPQQTRKMLQNLDDHTVETVTQELLDSLDASKRMSEDVVQALHLLAIRDMRGLLKAHQRPMLDNMGKVKDALAKYVRKVDQEIVYEFLNNCSGGDEAAVRAALSGGMSPNAADYDKRTGLMLACHEGHAGLVRMLLEAGADPQLKDSFSGAPC</sequence>
<organism evidence="6 7">
    <name type="scientific">Haematococcus lacustris</name>
    <name type="common">Green alga</name>
    <name type="synonym">Haematococcus pluvialis</name>
    <dbReference type="NCBI Taxonomy" id="44745"/>
    <lineage>
        <taxon>Eukaryota</taxon>
        <taxon>Viridiplantae</taxon>
        <taxon>Chlorophyta</taxon>
        <taxon>core chlorophytes</taxon>
        <taxon>Chlorophyceae</taxon>
        <taxon>CS clade</taxon>
        <taxon>Chlamydomonadales</taxon>
        <taxon>Haematococcaceae</taxon>
        <taxon>Haematococcus</taxon>
    </lineage>
</organism>
<evidence type="ECO:0000256" key="4">
    <source>
        <dbReference type="SAM" id="MobiDB-lite"/>
    </source>
</evidence>
<dbReference type="SMART" id="SM00248">
    <property type="entry name" value="ANK"/>
    <property type="match status" value="1"/>
</dbReference>
<comment type="caution">
    <text evidence="6">The sequence shown here is derived from an EMBL/GenBank/DDBJ whole genome shotgun (WGS) entry which is preliminary data.</text>
</comment>
<feature type="domain" description="Cyclic nucleotide-binding" evidence="5">
    <location>
        <begin position="77"/>
        <end position="128"/>
    </location>
</feature>
<dbReference type="GO" id="GO:0034702">
    <property type="term" value="C:monoatomic ion channel complex"/>
    <property type="evidence" value="ECO:0007669"/>
    <property type="project" value="UniProtKB-KW"/>
</dbReference>
<reference evidence="6 7" key="1">
    <citation type="submission" date="2020-02" db="EMBL/GenBank/DDBJ databases">
        <title>Draft genome sequence of Haematococcus lacustris strain NIES-144.</title>
        <authorList>
            <person name="Morimoto D."/>
            <person name="Nakagawa S."/>
            <person name="Yoshida T."/>
            <person name="Sawayama S."/>
        </authorList>
    </citation>
    <scope>NUCLEOTIDE SEQUENCE [LARGE SCALE GENOMIC DNA]</scope>
    <source>
        <strain evidence="6 7">NIES-144</strain>
    </source>
</reference>
<feature type="compositionally biased region" description="Basic and acidic residues" evidence="4">
    <location>
        <begin position="8"/>
        <end position="24"/>
    </location>
</feature>
<dbReference type="AlphaFoldDB" id="A0A6A0A3N2"/>
<feature type="region of interest" description="Disordered" evidence="4">
    <location>
        <begin position="1"/>
        <end position="52"/>
    </location>
</feature>
<keyword evidence="1" id="KW-0631">Potassium channel</keyword>
<evidence type="ECO:0000256" key="2">
    <source>
        <dbReference type="ARBA" id="ARBA00022882"/>
    </source>
</evidence>
<feature type="repeat" description="ANK" evidence="3">
    <location>
        <begin position="228"/>
        <end position="260"/>
    </location>
</feature>
<keyword evidence="1" id="KW-0630">Potassium</keyword>
<dbReference type="PANTHER" id="PTHR45743:SF2">
    <property type="entry name" value="POTASSIUM CHANNEL AKT1"/>
    <property type="match status" value="1"/>
</dbReference>
<dbReference type="Pfam" id="PF13857">
    <property type="entry name" value="Ank_5"/>
    <property type="match status" value="1"/>
</dbReference>
<dbReference type="PROSITE" id="PS50042">
    <property type="entry name" value="CNMP_BINDING_3"/>
    <property type="match status" value="1"/>
</dbReference>